<dbReference type="InterPro" id="IPR052544">
    <property type="entry name" value="Bacteriocin_Proc_Enz"/>
</dbReference>
<dbReference type="GO" id="GO:0016491">
    <property type="term" value="F:oxidoreductase activity"/>
    <property type="evidence" value="ECO:0007669"/>
    <property type="project" value="InterPro"/>
</dbReference>
<dbReference type="CDD" id="cd02142">
    <property type="entry name" value="McbC_SagB-like_oxidoreductase"/>
    <property type="match status" value="1"/>
</dbReference>
<sequence length="250" mass="27662">MLARGLSVLCETRDPGLALQESTAIERWGYYGEPRPEFPGFFKRLACAARVRLPEPLGASGVDVLEAIRRRESRREYGDMPVSLEQLSTLLFYAAGVRGYELGWPLRTYPSAGGLQPVEVYVNAWSVEGLEPGLYHYDAERHELCLLGEPIPRDRLASICLDQEHAGDGSLALIITAVYARTASKYGARGYRYIHLDAGAVVQNVYLVTEALGLATVVIGAFYDHELCNELGIDCRWELPMAVMPVGTRP</sequence>
<dbReference type="SUPFAM" id="SSF55469">
    <property type="entry name" value="FMN-dependent nitroreductase-like"/>
    <property type="match status" value="1"/>
</dbReference>
<dbReference type="Pfam" id="PF00881">
    <property type="entry name" value="Nitroreductase"/>
    <property type="match status" value="1"/>
</dbReference>
<dbReference type="EMBL" id="CP002838">
    <property type="protein sequence ID" value="AEM39776.1"/>
    <property type="molecule type" value="Genomic_DNA"/>
</dbReference>
<accession>G0ED98</accession>
<dbReference type="NCBIfam" id="TIGR03605">
    <property type="entry name" value="antibiot_sagB"/>
    <property type="match status" value="1"/>
</dbReference>
<keyword evidence="3" id="KW-1185">Reference proteome</keyword>
<dbReference type="InterPro" id="IPR029479">
    <property type="entry name" value="Nitroreductase"/>
</dbReference>
<evidence type="ECO:0000313" key="2">
    <source>
        <dbReference type="EMBL" id="AEM39776.1"/>
    </source>
</evidence>
<dbReference type="InterPro" id="IPR000415">
    <property type="entry name" value="Nitroreductase-like"/>
</dbReference>
<dbReference type="PANTHER" id="PTHR43745:SF2">
    <property type="entry name" value="NITROREDUCTASE MJ1384-RELATED"/>
    <property type="match status" value="1"/>
</dbReference>
<organism evidence="2 3">
    <name type="scientific">Pyrolobus fumarii (strain DSM 11204 / 1A)</name>
    <dbReference type="NCBI Taxonomy" id="694429"/>
    <lineage>
        <taxon>Archaea</taxon>
        <taxon>Thermoproteota</taxon>
        <taxon>Thermoprotei</taxon>
        <taxon>Desulfurococcales</taxon>
        <taxon>Pyrodictiaceae</taxon>
        <taxon>Pyrolobus</taxon>
    </lineage>
</organism>
<dbReference type="STRING" id="694429.Pyrfu_1923"/>
<evidence type="ECO:0000313" key="3">
    <source>
        <dbReference type="Proteomes" id="UP000001037"/>
    </source>
</evidence>
<proteinExistence type="predicted"/>
<dbReference type="KEGG" id="pfm:Pyrfu_1923"/>
<dbReference type="Proteomes" id="UP000001037">
    <property type="component" value="Chromosome"/>
</dbReference>
<dbReference type="InParanoid" id="G0ED98"/>
<dbReference type="Gene3D" id="3.40.109.10">
    <property type="entry name" value="NADH Oxidase"/>
    <property type="match status" value="1"/>
</dbReference>
<feature type="domain" description="Nitroreductase" evidence="1">
    <location>
        <begin position="68"/>
        <end position="247"/>
    </location>
</feature>
<protein>
    <submittedName>
        <fullName evidence="2">SagB-type dehydrogenase domain protein</fullName>
    </submittedName>
</protein>
<reference evidence="2 3" key="1">
    <citation type="journal article" date="2011" name="Stand. Genomic Sci.">
        <title>Complete genome sequence of the hyperthermophilic chemolithoautotroph Pyrolobus fumarii type strain (1A).</title>
        <authorList>
            <person name="Anderson I."/>
            <person name="Goker M."/>
            <person name="Nolan M."/>
            <person name="Lucas S."/>
            <person name="Hammon N."/>
            <person name="Deshpande S."/>
            <person name="Cheng J.F."/>
            <person name="Tapia R."/>
            <person name="Han C."/>
            <person name="Goodwin L."/>
            <person name="Pitluck S."/>
            <person name="Huntemann M."/>
            <person name="Liolios K."/>
            <person name="Ivanova N."/>
            <person name="Pagani I."/>
            <person name="Mavromatis K."/>
            <person name="Ovchinikova G."/>
            <person name="Pati A."/>
            <person name="Chen A."/>
            <person name="Palaniappan K."/>
            <person name="Land M."/>
            <person name="Hauser L."/>
            <person name="Brambilla E.M."/>
            <person name="Huber H."/>
            <person name="Yasawong M."/>
            <person name="Rohde M."/>
            <person name="Spring S."/>
            <person name="Abt B."/>
            <person name="Sikorski J."/>
            <person name="Wirth R."/>
            <person name="Detter J.C."/>
            <person name="Woyke T."/>
            <person name="Bristow J."/>
            <person name="Eisen J.A."/>
            <person name="Markowitz V."/>
            <person name="Hugenholtz P."/>
            <person name="Kyrpides N.C."/>
            <person name="Klenk H.P."/>
            <person name="Lapidus A."/>
        </authorList>
    </citation>
    <scope>NUCLEOTIDE SEQUENCE [LARGE SCALE GENOMIC DNA]</scope>
    <source>
        <strain evidence="3">DSM 11204 / 1A</strain>
    </source>
</reference>
<dbReference type="HOGENOM" id="CLU_059362_3_2_2"/>
<name>G0ED98_PYRF1</name>
<evidence type="ECO:0000259" key="1">
    <source>
        <dbReference type="Pfam" id="PF00881"/>
    </source>
</evidence>
<dbReference type="PANTHER" id="PTHR43745">
    <property type="entry name" value="NITROREDUCTASE MJ1384-RELATED"/>
    <property type="match status" value="1"/>
</dbReference>
<dbReference type="InterPro" id="IPR020051">
    <property type="entry name" value="SagB-type_dehydrogenase"/>
</dbReference>
<dbReference type="eggNOG" id="arCOG00288">
    <property type="taxonomic scope" value="Archaea"/>
</dbReference>
<dbReference type="AlphaFoldDB" id="G0ED98"/>
<gene>
    <name evidence="2" type="ordered locus">Pyrfu_1923</name>
</gene>